<dbReference type="OrthoDB" id="5181554at2"/>
<feature type="transmembrane region" description="Helical" evidence="4">
    <location>
        <begin position="27"/>
        <end position="49"/>
    </location>
</feature>
<keyword evidence="3" id="KW-0902">Two-component regulatory system</keyword>
<evidence type="ECO:0000313" key="6">
    <source>
        <dbReference type="EMBL" id="RRD06591.1"/>
    </source>
</evidence>
<feature type="domain" description="Histidine kinase/HSP90-like ATPase" evidence="5">
    <location>
        <begin position="298"/>
        <end position="392"/>
    </location>
</feature>
<dbReference type="InterPro" id="IPR036890">
    <property type="entry name" value="HATPase_C_sf"/>
</dbReference>
<evidence type="ECO:0000256" key="1">
    <source>
        <dbReference type="ARBA" id="ARBA00022679"/>
    </source>
</evidence>
<keyword evidence="1" id="KW-0808">Transferase</keyword>
<keyword evidence="6" id="KW-0547">Nucleotide-binding</keyword>
<proteinExistence type="predicted"/>
<dbReference type="RefSeq" id="WP_124842744.1">
    <property type="nucleotide sequence ID" value="NZ_JAUNKP010000002.1"/>
</dbReference>
<dbReference type="GO" id="GO:0005524">
    <property type="term" value="F:ATP binding"/>
    <property type="evidence" value="ECO:0007669"/>
    <property type="project" value="UniProtKB-KW"/>
</dbReference>
<feature type="transmembrane region" description="Helical" evidence="4">
    <location>
        <begin position="61"/>
        <end position="82"/>
    </location>
</feature>
<sequence length="396" mass="42636">MTHPGPTSAGLGWVQAASSWFRKDYDVLGRVFVVAAFVRAALAVHTVAMNLTFDQEAMIDLPGMMLTFVVLLGWTVLVTAVLRRPSQRSLWVHLADAAVTCAIILATPLIVTEPYGDTSLAGYWMLGCCLYAAVLRGAASGVACVLATSVALLALPPRLSLARVDLSLGAMLITVCCGVLITQFKHTITEQERARIRSVALGERERLARIVHDGALQVLALVEREGPGLGPRGARLAALARESENQLRTLIRDKEVFDESTVFEVDLTSALGRFESGRVTVSTMAGRVMVPRLIAEEVEATLSEALKNVEKHAGPDARAWVLLDQEDKDEVILWVRDDGVGMDLGEVDSAAMRGRLGICNSIVGRMVALGGSAEVKSSPGQGTEWELRFPVRLVGP</sequence>
<gene>
    <name evidence="6" type="ORF">EII34_02905</name>
</gene>
<dbReference type="InterPro" id="IPR050482">
    <property type="entry name" value="Sensor_HK_TwoCompSys"/>
</dbReference>
<feature type="transmembrane region" description="Helical" evidence="4">
    <location>
        <begin position="123"/>
        <end position="154"/>
    </location>
</feature>
<keyword evidence="4" id="KW-0472">Membrane</keyword>
<reference evidence="6 7" key="1">
    <citation type="submission" date="2018-11" db="EMBL/GenBank/DDBJ databases">
        <title>Genomes From Bacteria Associated with the Canine Oral Cavity: a Test Case for Automated Genome-Based Taxonomic Assignment.</title>
        <authorList>
            <person name="Coil D.A."/>
            <person name="Jospin G."/>
            <person name="Darling A.E."/>
            <person name="Wallis C."/>
            <person name="Davis I.J."/>
            <person name="Harris S."/>
            <person name="Eisen J.A."/>
            <person name="Holcombe L.J."/>
            <person name="O'Flynn C."/>
        </authorList>
    </citation>
    <scope>NUCLEOTIDE SEQUENCE [LARGE SCALE GENOMIC DNA]</scope>
    <source>
        <strain evidence="6 7">OH887_COT-365</strain>
    </source>
</reference>
<dbReference type="SUPFAM" id="SSF55874">
    <property type="entry name" value="ATPase domain of HSP90 chaperone/DNA topoisomerase II/histidine kinase"/>
    <property type="match status" value="1"/>
</dbReference>
<keyword evidence="4" id="KW-0812">Transmembrane</keyword>
<keyword evidence="2" id="KW-0418">Kinase</keyword>
<evidence type="ECO:0000256" key="4">
    <source>
        <dbReference type="SAM" id="Phobius"/>
    </source>
</evidence>
<keyword evidence="6" id="KW-0067">ATP-binding</keyword>
<evidence type="ECO:0000259" key="5">
    <source>
        <dbReference type="Pfam" id="PF02518"/>
    </source>
</evidence>
<organism evidence="6 7">
    <name type="scientific">Arachnia propionica</name>
    <dbReference type="NCBI Taxonomy" id="1750"/>
    <lineage>
        <taxon>Bacteria</taxon>
        <taxon>Bacillati</taxon>
        <taxon>Actinomycetota</taxon>
        <taxon>Actinomycetes</taxon>
        <taxon>Propionibacteriales</taxon>
        <taxon>Propionibacteriaceae</taxon>
        <taxon>Arachnia</taxon>
    </lineage>
</organism>
<dbReference type="PANTHER" id="PTHR24421:SF61">
    <property type="entry name" value="OXYGEN SENSOR HISTIDINE KINASE NREB"/>
    <property type="match status" value="1"/>
</dbReference>
<dbReference type="GO" id="GO:0000160">
    <property type="term" value="P:phosphorelay signal transduction system"/>
    <property type="evidence" value="ECO:0007669"/>
    <property type="project" value="UniProtKB-KW"/>
</dbReference>
<feature type="transmembrane region" description="Helical" evidence="4">
    <location>
        <begin position="89"/>
        <end position="111"/>
    </location>
</feature>
<evidence type="ECO:0000256" key="2">
    <source>
        <dbReference type="ARBA" id="ARBA00022777"/>
    </source>
</evidence>
<dbReference type="Proteomes" id="UP000280819">
    <property type="component" value="Unassembled WGS sequence"/>
</dbReference>
<protein>
    <submittedName>
        <fullName evidence="6">ATP-binding protein</fullName>
    </submittedName>
</protein>
<dbReference type="Gene3D" id="3.30.565.10">
    <property type="entry name" value="Histidine kinase-like ATPase, C-terminal domain"/>
    <property type="match status" value="1"/>
</dbReference>
<accession>A0A3P1TAX6</accession>
<dbReference type="InterPro" id="IPR003594">
    <property type="entry name" value="HATPase_dom"/>
</dbReference>
<feature type="transmembrane region" description="Helical" evidence="4">
    <location>
        <begin position="166"/>
        <end position="184"/>
    </location>
</feature>
<keyword evidence="4" id="KW-1133">Transmembrane helix</keyword>
<dbReference type="AlphaFoldDB" id="A0A3P1TAX6"/>
<dbReference type="GO" id="GO:0016301">
    <property type="term" value="F:kinase activity"/>
    <property type="evidence" value="ECO:0007669"/>
    <property type="project" value="UniProtKB-KW"/>
</dbReference>
<evidence type="ECO:0000256" key="3">
    <source>
        <dbReference type="ARBA" id="ARBA00023012"/>
    </source>
</evidence>
<evidence type="ECO:0000313" key="7">
    <source>
        <dbReference type="Proteomes" id="UP000280819"/>
    </source>
</evidence>
<name>A0A3P1TAX6_9ACTN</name>
<dbReference type="PANTHER" id="PTHR24421">
    <property type="entry name" value="NITRATE/NITRITE SENSOR PROTEIN NARX-RELATED"/>
    <property type="match status" value="1"/>
</dbReference>
<dbReference type="Pfam" id="PF02518">
    <property type="entry name" value="HATPase_c"/>
    <property type="match status" value="1"/>
</dbReference>
<comment type="caution">
    <text evidence="6">The sequence shown here is derived from an EMBL/GenBank/DDBJ whole genome shotgun (WGS) entry which is preliminary data.</text>
</comment>
<dbReference type="EMBL" id="RQZG01000002">
    <property type="protein sequence ID" value="RRD06591.1"/>
    <property type="molecule type" value="Genomic_DNA"/>
</dbReference>